<dbReference type="PANTHER" id="PTHR10695">
    <property type="entry name" value="DEPHOSPHO-COA KINASE-RELATED"/>
    <property type="match status" value="1"/>
</dbReference>
<keyword evidence="2 3" id="KW-0067">ATP-binding</keyword>
<dbReference type="PROSITE" id="PS51219">
    <property type="entry name" value="DPCK"/>
    <property type="match status" value="1"/>
</dbReference>
<keyword evidence="1 3" id="KW-0547">Nucleotide-binding</keyword>
<organism evidence="5 6">
    <name type="scientific">Bifidobacterium bohemicum DSM 22767</name>
    <dbReference type="NCBI Taxonomy" id="1437606"/>
    <lineage>
        <taxon>Bacteria</taxon>
        <taxon>Bacillati</taxon>
        <taxon>Actinomycetota</taxon>
        <taxon>Actinomycetes</taxon>
        <taxon>Bifidobacteriales</taxon>
        <taxon>Bifidobacteriaceae</taxon>
        <taxon>Bifidobacterium</taxon>
    </lineage>
</organism>
<dbReference type="Proteomes" id="UP000029096">
    <property type="component" value="Unassembled WGS sequence"/>
</dbReference>
<dbReference type="GO" id="GO:0005524">
    <property type="term" value="F:ATP binding"/>
    <property type="evidence" value="ECO:0007669"/>
    <property type="project" value="UniProtKB-UniRule"/>
</dbReference>
<evidence type="ECO:0000256" key="1">
    <source>
        <dbReference type="ARBA" id="ARBA00022741"/>
    </source>
</evidence>
<dbReference type="Gene3D" id="3.40.50.300">
    <property type="entry name" value="P-loop containing nucleotide triphosphate hydrolases"/>
    <property type="match status" value="1"/>
</dbReference>
<dbReference type="NCBIfam" id="TIGR00152">
    <property type="entry name" value="dephospho-CoA kinase"/>
    <property type="match status" value="1"/>
</dbReference>
<dbReference type="PANTHER" id="PTHR10695:SF46">
    <property type="entry name" value="BIFUNCTIONAL COENZYME A SYNTHASE-RELATED"/>
    <property type="match status" value="1"/>
</dbReference>
<dbReference type="eggNOG" id="COG0237">
    <property type="taxonomic scope" value="Bacteria"/>
</dbReference>
<dbReference type="SUPFAM" id="SSF52540">
    <property type="entry name" value="P-loop containing nucleoside triphosphate hydrolases"/>
    <property type="match status" value="1"/>
</dbReference>
<gene>
    <name evidence="3" type="primary">coaE</name>
    <name evidence="5" type="ORF">BBOH_0311</name>
</gene>
<name>A0A086ZJY7_9BIFI</name>
<evidence type="ECO:0000256" key="2">
    <source>
        <dbReference type="ARBA" id="ARBA00022840"/>
    </source>
</evidence>
<evidence type="ECO:0000313" key="6">
    <source>
        <dbReference type="Proteomes" id="UP000029096"/>
    </source>
</evidence>
<dbReference type="HAMAP" id="MF_00376">
    <property type="entry name" value="Dephospho_CoA_kinase"/>
    <property type="match status" value="1"/>
</dbReference>
<comment type="caution">
    <text evidence="5">The sequence shown here is derived from an EMBL/GenBank/DDBJ whole genome shotgun (WGS) entry which is preliminary data.</text>
</comment>
<dbReference type="GO" id="GO:0005737">
    <property type="term" value="C:cytoplasm"/>
    <property type="evidence" value="ECO:0007669"/>
    <property type="project" value="UniProtKB-SubCell"/>
</dbReference>
<protein>
    <recommendedName>
        <fullName evidence="3 4">Dephospho-CoA kinase</fullName>
        <ecNumber evidence="3 4">2.7.1.24</ecNumber>
    </recommendedName>
    <alternativeName>
        <fullName evidence="3">Dephosphocoenzyme A kinase</fullName>
    </alternativeName>
</protein>
<dbReference type="OrthoDB" id="9812943at2"/>
<comment type="subcellular location">
    <subcellularLocation>
        <location evidence="3">Cytoplasm</location>
    </subcellularLocation>
</comment>
<dbReference type="EMBL" id="JGYP01000001">
    <property type="protein sequence ID" value="KFI46837.1"/>
    <property type="molecule type" value="Genomic_DNA"/>
</dbReference>
<keyword evidence="3 5" id="KW-0418">Kinase</keyword>
<comment type="function">
    <text evidence="3">Catalyzes the phosphorylation of the 3'-hydroxyl group of dephosphocoenzyme A to form coenzyme A.</text>
</comment>
<dbReference type="UniPathway" id="UPA00241">
    <property type="reaction ID" value="UER00356"/>
</dbReference>
<dbReference type="InterPro" id="IPR027417">
    <property type="entry name" value="P-loop_NTPase"/>
</dbReference>
<proteinExistence type="inferred from homology"/>
<dbReference type="GO" id="GO:0015937">
    <property type="term" value="P:coenzyme A biosynthetic process"/>
    <property type="evidence" value="ECO:0007669"/>
    <property type="project" value="UniProtKB-UniRule"/>
</dbReference>
<dbReference type="GO" id="GO:0004140">
    <property type="term" value="F:dephospho-CoA kinase activity"/>
    <property type="evidence" value="ECO:0007669"/>
    <property type="project" value="UniProtKB-UniRule"/>
</dbReference>
<evidence type="ECO:0000313" key="5">
    <source>
        <dbReference type="EMBL" id="KFI46837.1"/>
    </source>
</evidence>
<evidence type="ECO:0000256" key="4">
    <source>
        <dbReference type="NCBIfam" id="TIGR00152"/>
    </source>
</evidence>
<keyword evidence="3" id="KW-0963">Cytoplasm</keyword>
<dbReference type="AlphaFoldDB" id="A0A086ZJY7"/>
<evidence type="ECO:0000256" key="3">
    <source>
        <dbReference type="HAMAP-Rule" id="MF_00376"/>
    </source>
</evidence>
<dbReference type="STRING" id="1437606.BBOH_0311"/>
<dbReference type="EC" id="2.7.1.24" evidence="3 4"/>
<keyword evidence="3 5" id="KW-0808">Transferase</keyword>
<dbReference type="RefSeq" id="WP_033520370.1">
    <property type="nucleotide sequence ID" value="NZ_JDUS01000001.1"/>
</dbReference>
<dbReference type="InterPro" id="IPR001977">
    <property type="entry name" value="Depp_CoAkinase"/>
</dbReference>
<sequence>MRIGLTGGIAAGKSTVAAHLTELGAVIIDYDKLARQVVAPGSPGLQKIVHAFGPEALMQDGSLDRAWLAGHVFGVADEGARRRLDAIEHPLVYQLAEVKESQTLLEHAHVPAEQTEEGRHAGGGRSADLRGGSCVVIVHDVPLLAEVIDEIPFDFDHIITVEAPEEVRVRRMMDTRAMSREQAEARISHQSTRAQREAIADVVVDATQPVEQMFEHVDMLIAQWQAC</sequence>
<dbReference type="Pfam" id="PF01121">
    <property type="entry name" value="CoaE"/>
    <property type="match status" value="2"/>
</dbReference>
<comment type="catalytic activity">
    <reaction evidence="3">
        <text>3'-dephospho-CoA + ATP = ADP + CoA + H(+)</text>
        <dbReference type="Rhea" id="RHEA:18245"/>
        <dbReference type="ChEBI" id="CHEBI:15378"/>
        <dbReference type="ChEBI" id="CHEBI:30616"/>
        <dbReference type="ChEBI" id="CHEBI:57287"/>
        <dbReference type="ChEBI" id="CHEBI:57328"/>
        <dbReference type="ChEBI" id="CHEBI:456216"/>
        <dbReference type="EC" id="2.7.1.24"/>
    </reaction>
</comment>
<reference evidence="5 6" key="1">
    <citation type="submission" date="2014-03" db="EMBL/GenBank/DDBJ databases">
        <title>Genomics of Bifidobacteria.</title>
        <authorList>
            <person name="Ventura M."/>
            <person name="Milani C."/>
            <person name="Lugli G.A."/>
        </authorList>
    </citation>
    <scope>NUCLEOTIDE SEQUENCE [LARGE SCALE GENOMIC DNA]</scope>
    <source>
        <strain evidence="5 6">DSM 22767</strain>
    </source>
</reference>
<comment type="pathway">
    <text evidence="3">Cofactor biosynthesis; coenzyme A biosynthesis; CoA from (R)-pantothenate: step 5/5.</text>
</comment>
<feature type="binding site" evidence="3">
    <location>
        <begin position="10"/>
        <end position="15"/>
    </location>
    <ligand>
        <name>ATP</name>
        <dbReference type="ChEBI" id="CHEBI:30616"/>
    </ligand>
</feature>
<comment type="similarity">
    <text evidence="3">Belongs to the CoaE family.</text>
</comment>
<accession>A0A086ZJY7</accession>
<keyword evidence="3" id="KW-0173">Coenzyme A biosynthesis</keyword>
<keyword evidence="6" id="KW-1185">Reference proteome</keyword>
<dbReference type="CDD" id="cd02022">
    <property type="entry name" value="DPCK"/>
    <property type="match status" value="1"/>
</dbReference>